<proteinExistence type="predicted"/>
<organism evidence="5">
    <name type="scientific">marine metagenome</name>
    <dbReference type="NCBI Taxonomy" id="408172"/>
    <lineage>
        <taxon>unclassified sequences</taxon>
        <taxon>metagenomes</taxon>
        <taxon>ecological metagenomes</taxon>
    </lineage>
</organism>
<dbReference type="SUPFAM" id="SSF53244">
    <property type="entry name" value="MurD-like peptide ligases, peptide-binding domain"/>
    <property type="match status" value="1"/>
</dbReference>
<evidence type="ECO:0000256" key="2">
    <source>
        <dbReference type="ARBA" id="ARBA00022741"/>
    </source>
</evidence>
<evidence type="ECO:0000313" key="5">
    <source>
        <dbReference type="EMBL" id="SVD58702.1"/>
    </source>
</evidence>
<evidence type="ECO:0000259" key="4">
    <source>
        <dbReference type="Pfam" id="PF08245"/>
    </source>
</evidence>
<dbReference type="SUPFAM" id="SSF53623">
    <property type="entry name" value="MurD-like peptide ligases, catalytic domain"/>
    <property type="match status" value="1"/>
</dbReference>
<evidence type="ECO:0000256" key="3">
    <source>
        <dbReference type="ARBA" id="ARBA00022840"/>
    </source>
</evidence>
<protein>
    <recommendedName>
        <fullName evidence="4">Mur ligase central domain-containing protein</fullName>
    </recommendedName>
</protein>
<feature type="non-terminal residue" evidence="5">
    <location>
        <position position="277"/>
    </location>
</feature>
<sequence length="277" mass="30742">KDTSLALKKIGEAARKRTQAKIITITGSVGKTTTKELLREILEKEGSTTATIGNLNNQLGLPLSLSRMPKKSDFGIFELGMNKPGEISNLTKITKPDIAIITNIEKAHLKFFKNLRGIALAKSEIFNGMEGGIGILNRDSKFYGLLKKEAIKNKIQRIVTFGEHKSSDVRLRRYTLKSQSSECVTTVGKKKITYDLRSTGKHWIINSLIILATALALKLNPENIAKRLEKTKPITGRGKKYNIKLKNLNFTLLDDSYNACPASMEAGIQVLDNMKPK</sequence>
<dbReference type="GO" id="GO:0016881">
    <property type="term" value="F:acid-amino acid ligase activity"/>
    <property type="evidence" value="ECO:0007669"/>
    <property type="project" value="InterPro"/>
</dbReference>
<dbReference type="PANTHER" id="PTHR43024">
    <property type="entry name" value="UDP-N-ACETYLMURAMOYL-TRIPEPTIDE--D-ALANYL-D-ALANINE LIGASE"/>
    <property type="match status" value="1"/>
</dbReference>
<dbReference type="AlphaFoldDB" id="A0A382WIU5"/>
<dbReference type="InterPro" id="IPR036565">
    <property type="entry name" value="Mur-like_cat_sf"/>
</dbReference>
<reference evidence="5" key="1">
    <citation type="submission" date="2018-05" db="EMBL/GenBank/DDBJ databases">
        <authorList>
            <person name="Lanie J.A."/>
            <person name="Ng W.-L."/>
            <person name="Kazmierczak K.M."/>
            <person name="Andrzejewski T.M."/>
            <person name="Davidsen T.M."/>
            <person name="Wayne K.J."/>
            <person name="Tettelin H."/>
            <person name="Glass J.I."/>
            <person name="Rusch D."/>
            <person name="Podicherti R."/>
            <person name="Tsui H.-C.T."/>
            <person name="Winkler M.E."/>
        </authorList>
    </citation>
    <scope>NUCLEOTIDE SEQUENCE</scope>
</reference>
<dbReference type="EMBL" id="UINC01160192">
    <property type="protein sequence ID" value="SVD58702.1"/>
    <property type="molecule type" value="Genomic_DNA"/>
</dbReference>
<keyword evidence="3" id="KW-0067">ATP-binding</keyword>
<feature type="non-terminal residue" evidence="5">
    <location>
        <position position="1"/>
    </location>
</feature>
<keyword evidence="2" id="KW-0547">Nucleotide-binding</keyword>
<dbReference type="Gene3D" id="3.90.190.20">
    <property type="entry name" value="Mur ligase, C-terminal domain"/>
    <property type="match status" value="1"/>
</dbReference>
<evidence type="ECO:0000256" key="1">
    <source>
        <dbReference type="ARBA" id="ARBA00022598"/>
    </source>
</evidence>
<keyword evidence="1" id="KW-0436">Ligase</keyword>
<feature type="domain" description="Mur ligase central" evidence="4">
    <location>
        <begin position="25"/>
        <end position="213"/>
    </location>
</feature>
<dbReference type="PANTHER" id="PTHR43024:SF1">
    <property type="entry name" value="UDP-N-ACETYLMURAMOYL-TRIPEPTIDE--D-ALANYL-D-ALANINE LIGASE"/>
    <property type="match status" value="1"/>
</dbReference>
<dbReference type="InterPro" id="IPR013221">
    <property type="entry name" value="Mur_ligase_cen"/>
</dbReference>
<dbReference type="InterPro" id="IPR051046">
    <property type="entry name" value="MurCDEF_CellWall_CoF430Synth"/>
</dbReference>
<accession>A0A382WIU5</accession>
<dbReference type="Pfam" id="PF08245">
    <property type="entry name" value="Mur_ligase_M"/>
    <property type="match status" value="1"/>
</dbReference>
<gene>
    <name evidence="5" type="ORF">METZ01_LOCUS411556</name>
</gene>
<dbReference type="Gene3D" id="3.40.1190.10">
    <property type="entry name" value="Mur-like, catalytic domain"/>
    <property type="match status" value="1"/>
</dbReference>
<dbReference type="InterPro" id="IPR036615">
    <property type="entry name" value="Mur_ligase_C_dom_sf"/>
</dbReference>
<name>A0A382WIU5_9ZZZZ</name>
<dbReference type="GO" id="GO:0005524">
    <property type="term" value="F:ATP binding"/>
    <property type="evidence" value="ECO:0007669"/>
    <property type="project" value="UniProtKB-KW"/>
</dbReference>